<dbReference type="NCBIfam" id="TIGR00801">
    <property type="entry name" value="ncs2"/>
    <property type="match status" value="1"/>
</dbReference>
<dbReference type="GO" id="GO:0042907">
    <property type="term" value="F:xanthine transmembrane transporter activity"/>
    <property type="evidence" value="ECO:0007669"/>
    <property type="project" value="TreeGrafter"/>
</dbReference>
<evidence type="ECO:0000256" key="1">
    <source>
        <dbReference type="ARBA" id="ARBA00004141"/>
    </source>
</evidence>
<dbReference type="GO" id="GO:0005886">
    <property type="term" value="C:plasma membrane"/>
    <property type="evidence" value="ECO:0007669"/>
    <property type="project" value="TreeGrafter"/>
</dbReference>
<keyword evidence="3" id="KW-0813">Transport</keyword>
<accession>A0A1W1V011</accession>
<dbReference type="EMBL" id="FWWT01000013">
    <property type="protein sequence ID" value="SMB86678.1"/>
    <property type="molecule type" value="Genomic_DNA"/>
</dbReference>
<evidence type="ECO:0000256" key="5">
    <source>
        <dbReference type="ARBA" id="ARBA00022989"/>
    </source>
</evidence>
<feature type="transmembrane region" description="Helical" evidence="7">
    <location>
        <begin position="172"/>
        <end position="192"/>
    </location>
</feature>
<gene>
    <name evidence="8" type="ORF">SAMN00017405_1176</name>
</gene>
<protein>
    <submittedName>
        <fullName evidence="8">Uracil permease</fullName>
    </submittedName>
</protein>
<feature type="transmembrane region" description="Helical" evidence="7">
    <location>
        <begin position="327"/>
        <end position="349"/>
    </location>
</feature>
<feature type="transmembrane region" description="Helical" evidence="7">
    <location>
        <begin position="212"/>
        <end position="235"/>
    </location>
</feature>
<evidence type="ECO:0000256" key="3">
    <source>
        <dbReference type="ARBA" id="ARBA00022448"/>
    </source>
</evidence>
<evidence type="ECO:0000313" key="9">
    <source>
        <dbReference type="Proteomes" id="UP000192731"/>
    </source>
</evidence>
<evidence type="ECO:0000313" key="8">
    <source>
        <dbReference type="EMBL" id="SMB86678.1"/>
    </source>
</evidence>
<feature type="transmembrane region" description="Helical" evidence="7">
    <location>
        <begin position="44"/>
        <end position="60"/>
    </location>
</feature>
<keyword evidence="9" id="KW-1185">Reference proteome</keyword>
<feature type="transmembrane region" description="Helical" evidence="7">
    <location>
        <begin position="14"/>
        <end position="38"/>
    </location>
</feature>
<feature type="transmembrane region" description="Helical" evidence="7">
    <location>
        <begin position="148"/>
        <end position="165"/>
    </location>
</feature>
<feature type="transmembrane region" description="Helical" evidence="7">
    <location>
        <begin position="361"/>
        <end position="377"/>
    </location>
</feature>
<evidence type="ECO:0000256" key="7">
    <source>
        <dbReference type="SAM" id="Phobius"/>
    </source>
</evidence>
<feature type="transmembrane region" description="Helical" evidence="7">
    <location>
        <begin position="119"/>
        <end position="142"/>
    </location>
</feature>
<feature type="transmembrane region" description="Helical" evidence="7">
    <location>
        <begin position="67"/>
        <end position="83"/>
    </location>
</feature>
<keyword evidence="5 7" id="KW-1133">Transmembrane helix</keyword>
<reference evidence="8 9" key="1">
    <citation type="submission" date="2017-04" db="EMBL/GenBank/DDBJ databases">
        <authorList>
            <person name="Afonso C.L."/>
            <person name="Miller P.J."/>
            <person name="Scott M.A."/>
            <person name="Spackman E."/>
            <person name="Goraichik I."/>
            <person name="Dimitrov K.M."/>
            <person name="Suarez D.L."/>
            <person name="Swayne D.E."/>
        </authorList>
    </citation>
    <scope>NUCLEOTIDE SEQUENCE [LARGE SCALE GENOMIC DNA]</scope>
    <source>
        <strain evidence="8 9">DSM 11270</strain>
    </source>
</reference>
<dbReference type="PANTHER" id="PTHR42810">
    <property type="entry name" value="PURINE PERMEASE C1399.01C-RELATED"/>
    <property type="match status" value="1"/>
</dbReference>
<evidence type="ECO:0000256" key="6">
    <source>
        <dbReference type="ARBA" id="ARBA00023136"/>
    </source>
</evidence>
<keyword evidence="6 7" id="KW-0472">Membrane</keyword>
<dbReference type="Pfam" id="PF00860">
    <property type="entry name" value="Xan_ur_permease"/>
    <property type="match status" value="1"/>
</dbReference>
<sequence>MAKGGFKLKKNQSLLANGLLSFQHVLAMFGATVLVPFITGLDPSLALLSAGIGTLLFHLVTGGKVPVFLGSSFAFIAGIQIVSKNFGMAYATGSFMAVGALYVIISLLVFLIGSDKIKMLFPSIVTGPIIIVIGLILSPVAVGMASENWLVAIITILAVVLTGIIGKGFIKLIPIVIGIFVGYLAAFALNIIDFAPVLEASWFYGIGDFQNMMIAPKFSLEAMAVIVPIAIVSLVEHIGDITTNGVVVGRNFFKSPGLHRTLLGDGIATAFAGLIGAPANTTYSENTGVLAVTGNYNPNIIRGAAVIAIVLSFIGKFGAIIRTIPVPVMGGVSFVLFGMIASIGLRTLVESKTDFSNLKNSIIVFSILIIGIVSIQGEGNPAAIKISEYASFEGLSLAAIVGISLNAIINIIAPKLFVSKTDRVERQNKTSAKLAFEKE</sequence>
<dbReference type="InterPro" id="IPR006042">
    <property type="entry name" value="Xan_ur_permease"/>
</dbReference>
<feature type="transmembrane region" description="Helical" evidence="7">
    <location>
        <begin position="300"/>
        <end position="321"/>
    </location>
</feature>
<dbReference type="AlphaFoldDB" id="A0A1W1V011"/>
<keyword evidence="4 7" id="KW-0812">Transmembrane</keyword>
<dbReference type="STRING" id="656914.SAMN00017405_1176"/>
<dbReference type="PROSITE" id="PS01116">
    <property type="entry name" value="XANTH_URACIL_PERMASE"/>
    <property type="match status" value="1"/>
</dbReference>
<dbReference type="InterPro" id="IPR006043">
    <property type="entry name" value="NCS2"/>
</dbReference>
<evidence type="ECO:0000256" key="2">
    <source>
        <dbReference type="ARBA" id="ARBA00008821"/>
    </source>
</evidence>
<comment type="subcellular location">
    <subcellularLocation>
        <location evidence="1">Membrane</location>
        <topology evidence="1">Multi-pass membrane protein</topology>
    </subcellularLocation>
</comment>
<organism evidence="8 9">
    <name type="scientific">Desulfonispora thiosulfatigenes DSM 11270</name>
    <dbReference type="NCBI Taxonomy" id="656914"/>
    <lineage>
        <taxon>Bacteria</taxon>
        <taxon>Bacillati</taxon>
        <taxon>Bacillota</taxon>
        <taxon>Clostridia</taxon>
        <taxon>Eubacteriales</taxon>
        <taxon>Peptococcaceae</taxon>
        <taxon>Desulfonispora</taxon>
    </lineage>
</organism>
<feature type="transmembrane region" description="Helical" evidence="7">
    <location>
        <begin position="397"/>
        <end position="418"/>
    </location>
</feature>
<feature type="transmembrane region" description="Helical" evidence="7">
    <location>
        <begin position="89"/>
        <end position="112"/>
    </location>
</feature>
<name>A0A1W1V011_DESTI</name>
<comment type="similarity">
    <text evidence="2">Belongs to the nucleobase:cation symporter-2 (NCS2) (TC 2.A.40) family.</text>
</comment>
<dbReference type="Proteomes" id="UP000192731">
    <property type="component" value="Unassembled WGS sequence"/>
</dbReference>
<evidence type="ECO:0000256" key="4">
    <source>
        <dbReference type="ARBA" id="ARBA00022692"/>
    </source>
</evidence>
<dbReference type="PANTHER" id="PTHR42810:SF2">
    <property type="entry name" value="PURINE PERMEASE C1399.01C-RELATED"/>
    <property type="match status" value="1"/>
</dbReference>
<proteinExistence type="inferred from homology"/>